<organism evidence="1 2">
    <name type="scientific">Qipengyuania algicida</name>
    <dbReference type="NCBI Taxonomy" id="1836209"/>
    <lineage>
        <taxon>Bacteria</taxon>
        <taxon>Pseudomonadati</taxon>
        <taxon>Pseudomonadota</taxon>
        <taxon>Alphaproteobacteria</taxon>
        <taxon>Sphingomonadales</taxon>
        <taxon>Erythrobacteraceae</taxon>
        <taxon>Qipengyuania</taxon>
    </lineage>
</organism>
<evidence type="ECO:0000313" key="2">
    <source>
        <dbReference type="Proteomes" id="UP000439780"/>
    </source>
</evidence>
<protein>
    <submittedName>
        <fullName evidence="1">Uncharacterized protein</fullName>
    </submittedName>
</protein>
<dbReference type="Proteomes" id="UP000439780">
    <property type="component" value="Unassembled WGS sequence"/>
</dbReference>
<comment type="caution">
    <text evidence="1">The sequence shown here is derived from an EMBL/GenBank/DDBJ whole genome shotgun (WGS) entry which is preliminary data.</text>
</comment>
<gene>
    <name evidence="1" type="ORF">GRI58_12570</name>
</gene>
<reference evidence="1 2" key="1">
    <citation type="submission" date="2019-12" db="EMBL/GenBank/DDBJ databases">
        <title>Genomic-based taxomic classification of the family Erythrobacteraceae.</title>
        <authorList>
            <person name="Xu L."/>
        </authorList>
    </citation>
    <scope>NUCLEOTIDE SEQUENCE [LARGE SCALE GENOMIC DNA]</scope>
    <source>
        <strain evidence="1 2">KEMB 9005-328</strain>
    </source>
</reference>
<dbReference type="AlphaFoldDB" id="A0A845ARY6"/>
<accession>A0A845ARY6</accession>
<name>A0A845ARY6_9SPHN</name>
<evidence type="ECO:0000313" key="1">
    <source>
        <dbReference type="EMBL" id="MXP29648.1"/>
    </source>
</evidence>
<dbReference type="EMBL" id="WTYA01000010">
    <property type="protein sequence ID" value="MXP29648.1"/>
    <property type="molecule type" value="Genomic_DNA"/>
</dbReference>
<sequence>MAIALIMASPAHAGVYMRLAKASGGSGGAAGTACGAAEDARHDQWIELVSVGSVLERSARRGEAGRVLAKVRGSKAAGTVRSLMECGDKLQLTIRDGKHKYLLSGVSIRKTLRDPANRERADPVETFQLTFGKVEITHESRR</sequence>
<proteinExistence type="predicted"/>
<dbReference type="RefSeq" id="WP_237452292.1">
    <property type="nucleotide sequence ID" value="NZ_WTYA01000010.1"/>
</dbReference>
<keyword evidence="2" id="KW-1185">Reference proteome</keyword>